<dbReference type="RefSeq" id="WP_005823799.1">
    <property type="nucleotide sequence ID" value="NZ_JNHN01000082.1"/>
</dbReference>
<dbReference type="PATRIC" id="fig|1339349.3.peg.700"/>
<evidence type="ECO:0000313" key="2">
    <source>
        <dbReference type="EMBL" id="KDS57310.1"/>
    </source>
</evidence>
<keyword evidence="1" id="KW-0732">Signal</keyword>
<keyword evidence="2" id="KW-0808">Transferase</keyword>
<proteinExistence type="predicted"/>
<reference evidence="2 3" key="1">
    <citation type="submission" date="2014-04" db="EMBL/GenBank/DDBJ databases">
        <authorList>
            <person name="Sears C."/>
            <person name="Carroll K."/>
            <person name="Sack B.R."/>
            <person name="Qadri F."/>
            <person name="Myers L.L."/>
            <person name="Chung G.-T."/>
            <person name="Escheverria P."/>
            <person name="Fraser C.M."/>
            <person name="Sadzewicz L."/>
            <person name="Shefchek K.A."/>
            <person name="Tallon L."/>
            <person name="Das S.P."/>
            <person name="Daugherty S."/>
            <person name="Mongodin E.F."/>
        </authorList>
    </citation>
    <scope>NUCLEOTIDE SEQUENCE [LARGE SCALE GENOMIC DNA]</scope>
    <source>
        <strain evidence="2 3">3978 T3 ii</strain>
    </source>
</reference>
<keyword evidence="2" id="KW-0032">Aminotransferase</keyword>
<sequence length="460" mass="51196">MRKLTGLFVLCFLLSANALQAAEPEKVTSAAESTEISTDKEKKEKVANDGDNYKKFRFGGYGEMVASFKDYGINRFYGAPEGNPDKHRNTISIPRFVLALDYKFNSKWILGAEIEFESGGTGTAYELENTENGEYETEVEKGGEVAIEQFHITRLIVPQFNIRAGHIIVPVGLTNAHHEPINFFGTYRPEGETTILPSTWHENGLEFFGSFGKGYASFDYQAMIVAGLNANGFDRNTWIASGKQGIFEEDNFTSPGYVARLDYKGVPGLRIGASFYYCADAGSNSDKADTYSSTGKIPVRIYTADAQYRNKYVVARANMVYGNLGNSAKLSEANTKLSNKSPYSRITPIAKNVVSYAAEAGLNISAFFKGNRKVPVIYPFARYEYYNPQEKGEASQIMEKRCQVSMWTAGLNWYALPNLVVKADYTTRQIGTNKVFGTGKYNSENEFSIGIAYIGWFVKK</sequence>
<dbReference type="EMBL" id="JNHN01000082">
    <property type="protein sequence ID" value="KDS57310.1"/>
    <property type="molecule type" value="Genomic_DNA"/>
</dbReference>
<evidence type="ECO:0000256" key="1">
    <source>
        <dbReference type="SAM" id="SignalP"/>
    </source>
</evidence>
<dbReference type="SUPFAM" id="SSF56935">
    <property type="entry name" value="Porins"/>
    <property type="match status" value="1"/>
</dbReference>
<evidence type="ECO:0000313" key="3">
    <source>
        <dbReference type="Proteomes" id="UP000028013"/>
    </source>
</evidence>
<comment type="caution">
    <text evidence="2">The sequence shown here is derived from an EMBL/GenBank/DDBJ whole genome shotgun (WGS) entry which is preliminary data.</text>
</comment>
<dbReference type="GO" id="GO:0008483">
    <property type="term" value="F:transaminase activity"/>
    <property type="evidence" value="ECO:0007669"/>
    <property type="project" value="UniProtKB-KW"/>
</dbReference>
<gene>
    <name evidence="2" type="ORF">M094_3875</name>
</gene>
<dbReference type="Proteomes" id="UP000028013">
    <property type="component" value="Unassembled WGS sequence"/>
</dbReference>
<protein>
    <submittedName>
        <fullName evidence="2">Putative aminotransferase</fullName>
    </submittedName>
</protein>
<dbReference type="AlphaFoldDB" id="A0A078S8N8"/>
<dbReference type="GeneID" id="99751031"/>
<feature type="chain" id="PRO_5005410935" evidence="1">
    <location>
        <begin position="22"/>
        <end position="460"/>
    </location>
</feature>
<organism evidence="2 3">
    <name type="scientific">Bacteroides uniformis str. 3978 T3 ii</name>
    <dbReference type="NCBI Taxonomy" id="1339349"/>
    <lineage>
        <taxon>Bacteria</taxon>
        <taxon>Pseudomonadati</taxon>
        <taxon>Bacteroidota</taxon>
        <taxon>Bacteroidia</taxon>
        <taxon>Bacteroidales</taxon>
        <taxon>Bacteroidaceae</taxon>
        <taxon>Bacteroides</taxon>
    </lineage>
</organism>
<feature type="signal peptide" evidence="1">
    <location>
        <begin position="1"/>
        <end position="21"/>
    </location>
</feature>
<dbReference type="InterPro" id="IPR023614">
    <property type="entry name" value="Porin_dom_sf"/>
</dbReference>
<dbReference type="Gene3D" id="2.40.160.10">
    <property type="entry name" value="Porin"/>
    <property type="match status" value="1"/>
</dbReference>
<accession>A0A078S8N8</accession>
<name>A0A078S8N8_BACUN</name>